<dbReference type="Proteomes" id="UP000198211">
    <property type="component" value="Unassembled WGS sequence"/>
</dbReference>
<dbReference type="AlphaFoldDB" id="A0A225VPY4"/>
<proteinExistence type="predicted"/>
<organism evidence="2 3">
    <name type="scientific">Phytophthora megakarya</name>
    <dbReference type="NCBI Taxonomy" id="4795"/>
    <lineage>
        <taxon>Eukaryota</taxon>
        <taxon>Sar</taxon>
        <taxon>Stramenopiles</taxon>
        <taxon>Oomycota</taxon>
        <taxon>Peronosporomycetes</taxon>
        <taxon>Peronosporales</taxon>
        <taxon>Peronosporaceae</taxon>
        <taxon>Phytophthora</taxon>
    </lineage>
</organism>
<feature type="domain" description="MULE transposase" evidence="1">
    <location>
        <begin position="193"/>
        <end position="277"/>
    </location>
</feature>
<name>A0A225VPY4_9STRA</name>
<keyword evidence="3" id="KW-1185">Reference proteome</keyword>
<evidence type="ECO:0000313" key="2">
    <source>
        <dbReference type="EMBL" id="OWZ07412.1"/>
    </source>
</evidence>
<reference evidence="3" key="1">
    <citation type="submission" date="2017-03" db="EMBL/GenBank/DDBJ databases">
        <title>Phytopthora megakarya and P. palmivora, two closely related causual agents of cacao black pod achieved similar genome size and gene model numbers by different mechanisms.</title>
        <authorList>
            <person name="Ali S."/>
            <person name="Shao J."/>
            <person name="Larry D.J."/>
            <person name="Kronmiller B."/>
            <person name="Shen D."/>
            <person name="Strem M.D."/>
            <person name="Melnick R.L."/>
            <person name="Guiltinan M.J."/>
            <person name="Tyler B.M."/>
            <person name="Meinhardt L.W."/>
            <person name="Bailey B.A."/>
        </authorList>
    </citation>
    <scope>NUCLEOTIDE SEQUENCE [LARGE SCALE GENOMIC DNA]</scope>
    <source>
        <strain evidence="3">zdho120</strain>
    </source>
</reference>
<evidence type="ECO:0000313" key="3">
    <source>
        <dbReference type="Proteomes" id="UP000198211"/>
    </source>
</evidence>
<accession>A0A225VPY4</accession>
<protein>
    <recommendedName>
        <fullName evidence="1">MULE transposase domain-containing protein</fullName>
    </recommendedName>
</protein>
<dbReference type="Pfam" id="PF10551">
    <property type="entry name" value="MULE"/>
    <property type="match status" value="1"/>
</dbReference>
<comment type="caution">
    <text evidence="2">The sequence shown here is derived from an EMBL/GenBank/DDBJ whole genome shotgun (WGS) entry which is preliminary data.</text>
</comment>
<dbReference type="InterPro" id="IPR018289">
    <property type="entry name" value="MULE_transposase_dom"/>
</dbReference>
<dbReference type="OrthoDB" id="107620at2759"/>
<gene>
    <name evidence="2" type="ORF">PHMEG_00020200</name>
</gene>
<evidence type="ECO:0000259" key="1">
    <source>
        <dbReference type="Pfam" id="PF10551"/>
    </source>
</evidence>
<sequence>MPCAMIDWTLVAKDLSIYDSSMLLESFEDYVVNKSGITSCSLFSEPTPHNMRTRLLLCKCKVWKTPMEGKVQICILSNLVNLWEVNHHGSPLRPPREAFARDMCTYNHNYDIYDGIVRRFLVADGAMPKLTTVQRFVQHYRRAHLGWAITTMMPPRRTGGSIVGRGSDADTFAVGQLSKLLLRRLDRDPATYVLHLDATYILSQVKYPIIVVSISECMNPFHLVKFFILSQQTEHHFTEALAMLRRIYTLVTNKQLSVRYIMADADKTQRNVVGSVLGVDNDLVNLMRYFHVAAKHYATSEAELELTKARCLESWDKLPQLSAFAIYFSVTELEVPSLTDLPNDTRFWCYNQSSALSSAITHCVLASNGHTIVQLLLRVKTEGVQGRPVATEIQSRPDMVQRVREMTKVKTTREATPIKHSIGFLTGDA</sequence>
<dbReference type="EMBL" id="NBNE01003551">
    <property type="protein sequence ID" value="OWZ07412.1"/>
    <property type="molecule type" value="Genomic_DNA"/>
</dbReference>